<dbReference type="RefSeq" id="WP_035146526.1">
    <property type="nucleotide sequence ID" value="NZ_CAKMCP010000001.1"/>
</dbReference>
<dbReference type="GeneID" id="57133458"/>
<name>A0A223K0X8_LATSK</name>
<accession>A0A223K0X8</accession>
<comment type="caution">
    <text evidence="1">The sequence shown here is derived from an EMBL/GenBank/DDBJ whole genome shotgun (WGS) entry which is preliminary data.</text>
</comment>
<dbReference type="Proteomes" id="UP000239650">
    <property type="component" value="Unassembled WGS sequence"/>
</dbReference>
<proteinExistence type="predicted"/>
<reference evidence="1 2" key="1">
    <citation type="submission" date="2018-02" db="EMBL/GenBank/DDBJ databases">
        <authorList>
            <person name="Rodrigo-Torres L."/>
            <person name="Arahal R. D."/>
            <person name="Lucena T."/>
        </authorList>
    </citation>
    <scope>NUCLEOTIDE SEQUENCE [LARGE SCALE GENOMIC DNA]</scope>
    <source>
        <strain evidence="1 2">CECT 9267</strain>
    </source>
</reference>
<gene>
    <name evidence="1" type="ORF">LAS9267_01179</name>
</gene>
<dbReference type="AlphaFoldDB" id="A0A223K0X8"/>
<dbReference type="EMBL" id="OKRC01000005">
    <property type="protein sequence ID" value="SPE21187.1"/>
    <property type="molecule type" value="Genomic_DNA"/>
</dbReference>
<evidence type="ECO:0000313" key="2">
    <source>
        <dbReference type="Proteomes" id="UP000239650"/>
    </source>
</evidence>
<protein>
    <submittedName>
        <fullName evidence="1">Uncharacterized protein</fullName>
    </submittedName>
</protein>
<sequence>MPKYKKGPIMTQWESDFSKARAKRKKTLIIQGVVLVLIVAGGLTWFIRNNNASQSATQKGSTQSGVFYQPSSERTKAASDEVVINEKDFKASASSATAEADNQDGWDGVYPDKYVKGALTTDYMNLIAMNNSGLRWLQGNGYRLLTESEFFKETGQAAQNKQKTDMKKVVVRDPGTSLPALNDAYGHPRYSYFWATKAQKAILGQVKVNNQYLFFEVGNSFFDK</sequence>
<evidence type="ECO:0000313" key="1">
    <source>
        <dbReference type="EMBL" id="SPE21187.1"/>
    </source>
</evidence>
<organism evidence="1 2">
    <name type="scientific">Latilactobacillus sakei</name>
    <name type="common">Lactobacillus sakei</name>
    <dbReference type="NCBI Taxonomy" id="1599"/>
    <lineage>
        <taxon>Bacteria</taxon>
        <taxon>Bacillati</taxon>
        <taxon>Bacillota</taxon>
        <taxon>Bacilli</taxon>
        <taxon>Lactobacillales</taxon>
        <taxon>Lactobacillaceae</taxon>
        <taxon>Latilactobacillus</taxon>
    </lineage>
</organism>